<feature type="domain" description="ISXO2-like transposase" evidence="2">
    <location>
        <begin position="84"/>
        <end position="237"/>
    </location>
</feature>
<dbReference type="PANTHER" id="PTHR47163">
    <property type="entry name" value="DDE_TNP_IS1595 DOMAIN-CONTAINING PROTEIN"/>
    <property type="match status" value="1"/>
</dbReference>
<proteinExistence type="predicted"/>
<sequence length="256" mass="28659">MASIVSDDTSTTNGDGDRQPTVFPATESVANGSLAQLSYRNLNKQTGIPPLKDLEAAFASEQATFEYLFIRELVGAIVTHDSGQIGGEGIVVEIDESKFGKRKYNRGHRVEGSWVFGGVENTEARKYFAVVVDKRDTGTLIPLIIKFIAPGSIIRSDCWGAYNGIEDVEIDAGYGYTMPIYEHQRVNHEAGFKNPVTGVHTNTIEGTWFAMKRLVHERKRNKKQLQGCLFEFIWRRDNDSDLWRQLMIALAGVYYG</sequence>
<name>A0A9N8EGC1_9STRA</name>
<feature type="compositionally biased region" description="Low complexity" evidence="1">
    <location>
        <begin position="1"/>
        <end position="14"/>
    </location>
</feature>
<dbReference type="InterPro" id="IPR053164">
    <property type="entry name" value="IS1016-like_transposase"/>
</dbReference>
<evidence type="ECO:0000259" key="2">
    <source>
        <dbReference type="SMART" id="SM01126"/>
    </source>
</evidence>
<dbReference type="PANTHER" id="PTHR47163:SF2">
    <property type="entry name" value="SI:DKEY-17M8.2"/>
    <property type="match status" value="1"/>
</dbReference>
<evidence type="ECO:0000313" key="4">
    <source>
        <dbReference type="Proteomes" id="UP001153069"/>
    </source>
</evidence>
<keyword evidence="4" id="KW-1185">Reference proteome</keyword>
<dbReference type="Proteomes" id="UP001153069">
    <property type="component" value="Unassembled WGS sequence"/>
</dbReference>
<dbReference type="OrthoDB" id="424490at2759"/>
<protein>
    <submittedName>
        <fullName evidence="3">Inherit from opiNOG: protein Hydra magnipapillata</fullName>
    </submittedName>
</protein>
<evidence type="ECO:0000256" key="1">
    <source>
        <dbReference type="SAM" id="MobiDB-lite"/>
    </source>
</evidence>
<reference evidence="3" key="1">
    <citation type="submission" date="2020-06" db="EMBL/GenBank/DDBJ databases">
        <authorList>
            <consortium name="Plant Systems Biology data submission"/>
        </authorList>
    </citation>
    <scope>NUCLEOTIDE SEQUENCE</scope>
    <source>
        <strain evidence="3">D6</strain>
    </source>
</reference>
<organism evidence="3 4">
    <name type="scientific">Seminavis robusta</name>
    <dbReference type="NCBI Taxonomy" id="568900"/>
    <lineage>
        <taxon>Eukaryota</taxon>
        <taxon>Sar</taxon>
        <taxon>Stramenopiles</taxon>
        <taxon>Ochrophyta</taxon>
        <taxon>Bacillariophyta</taxon>
        <taxon>Bacillariophyceae</taxon>
        <taxon>Bacillariophycidae</taxon>
        <taxon>Naviculales</taxon>
        <taxon>Naviculaceae</taxon>
        <taxon>Seminavis</taxon>
    </lineage>
</organism>
<feature type="region of interest" description="Disordered" evidence="1">
    <location>
        <begin position="1"/>
        <end position="22"/>
    </location>
</feature>
<evidence type="ECO:0000313" key="3">
    <source>
        <dbReference type="EMBL" id="CAB9517970.1"/>
    </source>
</evidence>
<accession>A0A9N8EGC1</accession>
<dbReference type="InterPro" id="IPR024445">
    <property type="entry name" value="Tnp_ISXO2-like"/>
</dbReference>
<dbReference type="Pfam" id="PF12762">
    <property type="entry name" value="DDE_Tnp_IS1595"/>
    <property type="match status" value="1"/>
</dbReference>
<dbReference type="AlphaFoldDB" id="A0A9N8EGC1"/>
<dbReference type="EMBL" id="CAICTM010000894">
    <property type="protein sequence ID" value="CAB9517970.1"/>
    <property type="molecule type" value="Genomic_DNA"/>
</dbReference>
<dbReference type="SMART" id="SM01126">
    <property type="entry name" value="DDE_Tnp_IS1595"/>
    <property type="match status" value="1"/>
</dbReference>
<comment type="caution">
    <text evidence="3">The sequence shown here is derived from an EMBL/GenBank/DDBJ whole genome shotgun (WGS) entry which is preliminary data.</text>
</comment>
<gene>
    <name evidence="3" type="ORF">SEMRO_896_G217350.1</name>
</gene>